<evidence type="ECO:0008006" key="3">
    <source>
        <dbReference type="Google" id="ProtNLM"/>
    </source>
</evidence>
<reference evidence="1 2" key="1">
    <citation type="submission" date="2016-09" db="EMBL/GenBank/DDBJ databases">
        <title>Pseudoalteromonas amylolytica sp. nov., isolated from the surface seawater.</title>
        <authorList>
            <person name="Wu Y.-H."/>
            <person name="Cheng H."/>
            <person name="Jin X.-B."/>
            <person name="Wang C.-S."/>
            <person name="Xu X.-W."/>
        </authorList>
    </citation>
    <scope>NUCLEOTIDE SEQUENCE [LARGE SCALE GENOMIC DNA]</scope>
    <source>
        <strain evidence="1 2">JW1</strain>
    </source>
</reference>
<sequence>MISTLILLAGVQFGVTKACNDPDIEFLNEPISIATSIEGKTSIFEPSTIRFNSSLPSACALTNTEGTVKFDVSNEGKVINLKILSLNPIRIHSRAIIRGLRKAKVLPNAFGTVGNKVHVKYIQFKKRT</sequence>
<protein>
    <recommendedName>
        <fullName evidence="3">TonB C-terminal domain-containing protein</fullName>
    </recommendedName>
</protein>
<comment type="caution">
    <text evidence="1">The sequence shown here is derived from an EMBL/GenBank/DDBJ whole genome shotgun (WGS) entry which is preliminary data.</text>
</comment>
<dbReference type="Gene3D" id="3.30.2420.10">
    <property type="entry name" value="TonB"/>
    <property type="match status" value="1"/>
</dbReference>
<dbReference type="Proteomes" id="UP000179786">
    <property type="component" value="Unassembled WGS sequence"/>
</dbReference>
<proteinExistence type="predicted"/>
<keyword evidence="2" id="KW-1185">Reference proteome</keyword>
<dbReference type="RefSeq" id="WP_070986963.1">
    <property type="nucleotide sequence ID" value="NZ_MKJU01000031.1"/>
</dbReference>
<dbReference type="SUPFAM" id="SSF74653">
    <property type="entry name" value="TolA/TonB C-terminal domain"/>
    <property type="match status" value="1"/>
</dbReference>
<evidence type="ECO:0000313" key="2">
    <source>
        <dbReference type="Proteomes" id="UP000179786"/>
    </source>
</evidence>
<dbReference type="STRING" id="1859457.BET10_19560"/>
<evidence type="ECO:0000313" key="1">
    <source>
        <dbReference type="EMBL" id="OHU88274.1"/>
    </source>
</evidence>
<name>A0A1S1MQ57_9GAMM</name>
<dbReference type="AlphaFoldDB" id="A0A1S1MQ57"/>
<organism evidence="1 2">
    <name type="scientific">Pseudoalteromonas amylolytica</name>
    <dbReference type="NCBI Taxonomy" id="1859457"/>
    <lineage>
        <taxon>Bacteria</taxon>
        <taxon>Pseudomonadati</taxon>
        <taxon>Pseudomonadota</taxon>
        <taxon>Gammaproteobacteria</taxon>
        <taxon>Alteromonadales</taxon>
        <taxon>Pseudoalteromonadaceae</taxon>
        <taxon>Pseudoalteromonas</taxon>
    </lineage>
</organism>
<accession>A0A1S1MQ57</accession>
<dbReference type="EMBL" id="MKJU01000031">
    <property type="protein sequence ID" value="OHU88274.1"/>
    <property type="molecule type" value="Genomic_DNA"/>
</dbReference>
<gene>
    <name evidence="1" type="ORF">BET10_19560</name>
</gene>
<dbReference type="OrthoDB" id="6319128at2"/>